<accession>A0A2R6NVE6</accession>
<proteinExistence type="predicted"/>
<evidence type="ECO:0000256" key="1">
    <source>
        <dbReference type="SAM" id="MobiDB-lite"/>
    </source>
</evidence>
<comment type="caution">
    <text evidence="2">The sequence shown here is derived from an EMBL/GenBank/DDBJ whole genome shotgun (WGS) entry which is preliminary data.</text>
</comment>
<evidence type="ECO:0000313" key="3">
    <source>
        <dbReference type="Proteomes" id="UP000186601"/>
    </source>
</evidence>
<reference evidence="2 3" key="1">
    <citation type="submission" date="2018-02" db="EMBL/GenBank/DDBJ databases">
        <title>Genome sequence of the basidiomycete white-rot fungus Phlebia centrifuga.</title>
        <authorList>
            <person name="Granchi Z."/>
            <person name="Peng M."/>
            <person name="de Vries R.P."/>
            <person name="Hilden K."/>
            <person name="Makela M.R."/>
            <person name="Grigoriev I."/>
            <person name="Riley R."/>
        </authorList>
    </citation>
    <scope>NUCLEOTIDE SEQUENCE [LARGE SCALE GENOMIC DNA]</scope>
    <source>
        <strain evidence="2 3">FBCC195</strain>
    </source>
</reference>
<dbReference type="EMBL" id="MLYV02000787">
    <property type="protein sequence ID" value="PSR77553.1"/>
    <property type="molecule type" value="Genomic_DNA"/>
</dbReference>
<feature type="region of interest" description="Disordered" evidence="1">
    <location>
        <begin position="252"/>
        <end position="273"/>
    </location>
</feature>
<sequence>MKDSRAEHTQPTAIAARQVNNLLNTLRGEQFRHSQNVRRSPAHINIARSAALHSHNKPTLPFSQIFGDTGPEAESDVRPVQPAPFRNPGQAGHRPRQPVTLIEGVPTYAYPNGAVPGPRPPKSWSVLFSGEEKNEPAWRASALSLFLRDLPSSISHAECSTTEQTTIPPLTIHCIRILISLYDTPEDLGEIAQYISPHLRREIMRWCAIYRPMTNGKLYALCGNEGCADGELIVVGPEGTLRMEILKKAKGTGSLSRSPAPEKGGDGEPSTPISQAVLDWDEEVESEDWDVPWPAYAPPPLTALALLATPLSISALFSFPPTLTHLALLAIPQPAPVHRLPHLCPLLEVLDLSLNSWLGDPTESTLDRVEWKRWRQLRVLGLRECGVGPDIARIVNQSRWADVEVVGVVEARSPIMYTAAANNDHRPGT</sequence>
<dbReference type="AlphaFoldDB" id="A0A2R6NVE6"/>
<dbReference type="Proteomes" id="UP000186601">
    <property type="component" value="Unassembled WGS sequence"/>
</dbReference>
<gene>
    <name evidence="2" type="ORF">PHLCEN_2v7743</name>
</gene>
<dbReference type="OrthoDB" id="3264363at2759"/>
<evidence type="ECO:0000313" key="2">
    <source>
        <dbReference type="EMBL" id="PSR77553.1"/>
    </source>
</evidence>
<protein>
    <submittedName>
        <fullName evidence="2">Uncharacterized protein</fullName>
    </submittedName>
</protein>
<name>A0A2R6NVE6_9APHY</name>
<feature type="region of interest" description="Disordered" evidence="1">
    <location>
        <begin position="65"/>
        <end position="97"/>
    </location>
</feature>
<keyword evidence="3" id="KW-1185">Reference proteome</keyword>
<organism evidence="2 3">
    <name type="scientific">Hermanssonia centrifuga</name>
    <dbReference type="NCBI Taxonomy" id="98765"/>
    <lineage>
        <taxon>Eukaryota</taxon>
        <taxon>Fungi</taxon>
        <taxon>Dikarya</taxon>
        <taxon>Basidiomycota</taxon>
        <taxon>Agaricomycotina</taxon>
        <taxon>Agaricomycetes</taxon>
        <taxon>Polyporales</taxon>
        <taxon>Meruliaceae</taxon>
        <taxon>Hermanssonia</taxon>
    </lineage>
</organism>